<keyword evidence="4" id="KW-0808">Transferase</keyword>
<accession>A0A1E4TRW5</accession>
<name>A0A1E4TRW5_PACTA</name>
<dbReference type="CDD" id="cd08646">
    <property type="entry name" value="FMT_core_Met-tRNA-FMT_N"/>
    <property type="match status" value="1"/>
</dbReference>
<dbReference type="NCBIfam" id="TIGR00460">
    <property type="entry name" value="fmt"/>
    <property type="match status" value="1"/>
</dbReference>
<feature type="domain" description="Formyl transferase N-terminal" evidence="6">
    <location>
        <begin position="30"/>
        <end position="217"/>
    </location>
</feature>
<dbReference type="SUPFAM" id="SSF53328">
    <property type="entry name" value="Formyltransferase"/>
    <property type="match status" value="1"/>
</dbReference>
<dbReference type="EMBL" id="KV454016">
    <property type="protein sequence ID" value="ODV94408.1"/>
    <property type="molecule type" value="Genomic_DNA"/>
</dbReference>
<dbReference type="Gene3D" id="3.40.50.12230">
    <property type="match status" value="1"/>
</dbReference>
<evidence type="ECO:0000256" key="1">
    <source>
        <dbReference type="ARBA" id="ARBA00010699"/>
    </source>
</evidence>
<comment type="similarity">
    <text evidence="1">Belongs to the Fmt family.</text>
</comment>
<dbReference type="STRING" id="669874.A0A1E4TRW5"/>
<organism evidence="8 9">
    <name type="scientific">Pachysolen tannophilus NRRL Y-2460</name>
    <dbReference type="NCBI Taxonomy" id="669874"/>
    <lineage>
        <taxon>Eukaryota</taxon>
        <taxon>Fungi</taxon>
        <taxon>Dikarya</taxon>
        <taxon>Ascomycota</taxon>
        <taxon>Saccharomycotina</taxon>
        <taxon>Pichiomycetes</taxon>
        <taxon>Pachysolenaceae</taxon>
        <taxon>Pachysolen</taxon>
    </lineage>
</organism>
<evidence type="ECO:0000256" key="3">
    <source>
        <dbReference type="ARBA" id="ARBA00014185"/>
    </source>
</evidence>
<dbReference type="PANTHER" id="PTHR11138:SF5">
    <property type="entry name" value="METHIONYL-TRNA FORMYLTRANSFERASE, MITOCHONDRIAL"/>
    <property type="match status" value="1"/>
</dbReference>
<keyword evidence="5" id="KW-0648">Protein biosynthesis</keyword>
<keyword evidence="9" id="KW-1185">Reference proteome</keyword>
<dbReference type="EC" id="2.1.2.9" evidence="2"/>
<reference evidence="9" key="1">
    <citation type="submission" date="2016-05" db="EMBL/GenBank/DDBJ databases">
        <title>Comparative genomics of biotechnologically important yeasts.</title>
        <authorList>
            <consortium name="DOE Joint Genome Institute"/>
            <person name="Riley R."/>
            <person name="Haridas S."/>
            <person name="Wolfe K.H."/>
            <person name="Lopes M.R."/>
            <person name="Hittinger C.T."/>
            <person name="Goker M."/>
            <person name="Salamov A."/>
            <person name="Wisecaver J."/>
            <person name="Long T.M."/>
            <person name="Aerts A.L."/>
            <person name="Barry K."/>
            <person name="Choi C."/>
            <person name="Clum A."/>
            <person name="Coughlan A.Y."/>
            <person name="Deshpande S."/>
            <person name="Douglass A.P."/>
            <person name="Hanson S.J."/>
            <person name="Klenk H.-P."/>
            <person name="Labutti K."/>
            <person name="Lapidus A."/>
            <person name="Lindquist E."/>
            <person name="Lipzen A."/>
            <person name="Meier-Kolthoff J.P."/>
            <person name="Ohm R.A."/>
            <person name="Otillar R.P."/>
            <person name="Pangilinan J."/>
            <person name="Peng Y."/>
            <person name="Rokas A."/>
            <person name="Rosa C.A."/>
            <person name="Scheuner C."/>
            <person name="Sibirny A.A."/>
            <person name="Slot J.C."/>
            <person name="Stielow J.B."/>
            <person name="Sun H."/>
            <person name="Kurtzman C.P."/>
            <person name="Blackwell M."/>
            <person name="Grigoriev I.V."/>
            <person name="Jeffries T.W."/>
        </authorList>
    </citation>
    <scope>NUCLEOTIDE SEQUENCE [LARGE SCALE GENOMIC DNA]</scope>
    <source>
        <strain evidence="9">NRRL Y-2460</strain>
    </source>
</reference>
<dbReference type="InterPro" id="IPR005794">
    <property type="entry name" value="Fmt"/>
</dbReference>
<dbReference type="Pfam" id="PF02911">
    <property type="entry name" value="Formyl_trans_C"/>
    <property type="match status" value="1"/>
</dbReference>
<feature type="domain" description="Formyl transferase C-terminal" evidence="7">
    <location>
        <begin position="241"/>
        <end position="351"/>
    </location>
</feature>
<dbReference type="InterPro" id="IPR041711">
    <property type="entry name" value="Met-tRNA-FMT_N"/>
</dbReference>
<dbReference type="PANTHER" id="PTHR11138">
    <property type="entry name" value="METHIONYL-TRNA FORMYLTRANSFERASE"/>
    <property type="match status" value="1"/>
</dbReference>
<dbReference type="InterPro" id="IPR005793">
    <property type="entry name" value="Formyl_trans_C"/>
</dbReference>
<proteinExistence type="inferred from homology"/>
<dbReference type="GO" id="GO:0004479">
    <property type="term" value="F:methionyl-tRNA formyltransferase activity"/>
    <property type="evidence" value="ECO:0007669"/>
    <property type="project" value="UniProtKB-EC"/>
</dbReference>
<evidence type="ECO:0000313" key="9">
    <source>
        <dbReference type="Proteomes" id="UP000094236"/>
    </source>
</evidence>
<dbReference type="Pfam" id="PF00551">
    <property type="entry name" value="Formyl_trans_N"/>
    <property type="match status" value="1"/>
</dbReference>
<evidence type="ECO:0000256" key="2">
    <source>
        <dbReference type="ARBA" id="ARBA00012261"/>
    </source>
</evidence>
<gene>
    <name evidence="8" type="ORF">PACTADRAFT_86582</name>
</gene>
<protein>
    <recommendedName>
        <fullName evidence="3">Methionyl-tRNA formyltransferase, mitochondrial</fullName>
        <ecNumber evidence="2">2.1.2.9</ecNumber>
    </recommendedName>
</protein>
<dbReference type="OrthoDB" id="10268103at2759"/>
<evidence type="ECO:0000313" key="8">
    <source>
        <dbReference type="EMBL" id="ODV94408.1"/>
    </source>
</evidence>
<dbReference type="AlphaFoldDB" id="A0A1E4TRW5"/>
<dbReference type="InterPro" id="IPR002376">
    <property type="entry name" value="Formyl_transf_N"/>
</dbReference>
<dbReference type="GO" id="GO:0005739">
    <property type="term" value="C:mitochondrion"/>
    <property type="evidence" value="ECO:0007669"/>
    <property type="project" value="EnsemblFungi"/>
</dbReference>
<sequence>MLLVLGVGGRLTWKKVWAYKRLCTNGDNLKIAFFGSDQFSIKSLQYLLELQQRKPEIISAIDVITRHPKYAGRHNKQLIDVPIATSEIVENLNIHRADSGQDILNLLKLNQNRYNLIVAVSYGKLIPAEFIMQCKYGGLNVHPSLLPRYSGASPLQYSLLNNDEFTGVTLQTLHPTEFDKGDIILQQDCVKIDKNETLKTLTDKLAEIGGQLLSKAIEEKLFISPKKIIPKYEYSYAPRLKSITKKIKWNEFNAFDIFRRFNTLGPLYTFIFSHIIKKNKELKSFKRVILNDIALIKNEDVNNQFVKVGEFKLNNHDGRLLVNTKNGLIGVGKIKFEGFAEETPVQFINSLKKRCGNVNANTFTDNELVSKE</sequence>
<evidence type="ECO:0000256" key="5">
    <source>
        <dbReference type="ARBA" id="ARBA00022917"/>
    </source>
</evidence>
<dbReference type="Proteomes" id="UP000094236">
    <property type="component" value="Unassembled WGS sequence"/>
</dbReference>
<evidence type="ECO:0000259" key="6">
    <source>
        <dbReference type="Pfam" id="PF00551"/>
    </source>
</evidence>
<evidence type="ECO:0000256" key="4">
    <source>
        <dbReference type="ARBA" id="ARBA00022679"/>
    </source>
</evidence>
<evidence type="ECO:0000259" key="7">
    <source>
        <dbReference type="Pfam" id="PF02911"/>
    </source>
</evidence>
<dbReference type="InterPro" id="IPR036477">
    <property type="entry name" value="Formyl_transf_N_sf"/>
</dbReference>